<dbReference type="PANTHER" id="PTHR43591:SF105">
    <property type="entry name" value="METHYLTRANSFERASE DOMAIN-CONTAINING PROTEIN-RELATED"/>
    <property type="match status" value="1"/>
</dbReference>
<dbReference type="EMBL" id="LKCW01000057">
    <property type="protein sequence ID" value="KPM41881.1"/>
    <property type="molecule type" value="Genomic_DNA"/>
</dbReference>
<dbReference type="SUPFAM" id="SSF53335">
    <property type="entry name" value="S-adenosyl-L-methionine-dependent methyltransferases"/>
    <property type="match status" value="1"/>
</dbReference>
<comment type="similarity">
    <text evidence="1">Belongs to the methyltransferase superfamily. LaeA methyltransferase family.</text>
</comment>
<organism evidence="3 4">
    <name type="scientific">Neonectria ditissima</name>
    <dbReference type="NCBI Taxonomy" id="78410"/>
    <lineage>
        <taxon>Eukaryota</taxon>
        <taxon>Fungi</taxon>
        <taxon>Dikarya</taxon>
        <taxon>Ascomycota</taxon>
        <taxon>Pezizomycotina</taxon>
        <taxon>Sordariomycetes</taxon>
        <taxon>Hypocreomycetidae</taxon>
        <taxon>Hypocreales</taxon>
        <taxon>Nectriaceae</taxon>
        <taxon>Neonectria</taxon>
    </lineage>
</organism>
<dbReference type="Proteomes" id="UP000050424">
    <property type="component" value="Unassembled WGS sequence"/>
</dbReference>
<dbReference type="InterPro" id="IPR029063">
    <property type="entry name" value="SAM-dependent_MTases_sf"/>
</dbReference>
<evidence type="ECO:0008006" key="5">
    <source>
        <dbReference type="Google" id="ProtNLM"/>
    </source>
</evidence>
<dbReference type="AlphaFoldDB" id="A0A0P7BMX5"/>
<dbReference type="PANTHER" id="PTHR43591">
    <property type="entry name" value="METHYLTRANSFERASE"/>
    <property type="match status" value="1"/>
</dbReference>
<evidence type="ECO:0000313" key="3">
    <source>
        <dbReference type="EMBL" id="KPM41881.1"/>
    </source>
</evidence>
<sequence length="586" mass="66108">MTSTSPRSPSKSASPASAASPGGIDPAVDQSAPLEADVAADDDSAIGVTDDEISTASLRSSILEYHMVHGRGYHRDETYFLPSDEHESDRLDLQNHHLLLTFDGKQFFAPNADTAKRVLDVGTGTGVWAIDFADEHPHAEVVGVDIAAIQPARVPPNCTFEVDDVEKDWTWSREFDYIFVRLMAGSFADWDRFTEQCWNHLEPGGWIEVIDPTFPAKCDDGSLDQNSPLNKWDELTVKGAANLGRHFNEGVNHESRLKAQGFVNVERIVFKWPTNTWPKDPKYKEIGLWTLANIEGNLEVISTILLARGLGMSREEILVFLAEVRAEMRNRRVHAYWEVVYMVGFTKDGPDPGNPVVPLGEMITKYVPTARVVYWDMLQSINQCEQALGFRDVNPDDAYTALDLFSWPWIHSEAKKLLNFMKSESVMEKRVILAGYGFGALIIKLAVNIARKESEFFEVNRSIAKLLFFGIPHRWTPMLAWREILMRLVVETGKVRRDLDRMSVDLAEKVSAMSLDSVCLAKDYTTINIIANNNLACRETYEGGVVQLDYSKETMVVWEARPYNALRFCHLGNQVEFDQTTMAFNL</sequence>
<name>A0A0P7BMX5_9HYPO</name>
<dbReference type="GO" id="GO:0008168">
    <property type="term" value="F:methyltransferase activity"/>
    <property type="evidence" value="ECO:0007669"/>
    <property type="project" value="TreeGrafter"/>
</dbReference>
<dbReference type="CDD" id="cd02440">
    <property type="entry name" value="AdoMet_MTases"/>
    <property type="match status" value="1"/>
</dbReference>
<evidence type="ECO:0000313" key="4">
    <source>
        <dbReference type="Proteomes" id="UP000050424"/>
    </source>
</evidence>
<dbReference type="STRING" id="78410.A0A0P7BMX5"/>
<evidence type="ECO:0000256" key="1">
    <source>
        <dbReference type="ARBA" id="ARBA00038158"/>
    </source>
</evidence>
<comment type="caution">
    <text evidence="3">The sequence shown here is derived from an EMBL/GenBank/DDBJ whole genome shotgun (WGS) entry which is preliminary data.</text>
</comment>
<feature type="compositionally biased region" description="Low complexity" evidence="2">
    <location>
        <begin position="1"/>
        <end position="21"/>
    </location>
</feature>
<keyword evidence="4" id="KW-1185">Reference proteome</keyword>
<proteinExistence type="inferred from homology"/>
<accession>A0A0P7BMX5</accession>
<feature type="region of interest" description="Disordered" evidence="2">
    <location>
        <begin position="1"/>
        <end position="34"/>
    </location>
</feature>
<protein>
    <recommendedName>
        <fullName evidence="5">Methyltransferase domain-containing protein</fullName>
    </recommendedName>
</protein>
<dbReference type="Pfam" id="PF13489">
    <property type="entry name" value="Methyltransf_23"/>
    <property type="match status" value="1"/>
</dbReference>
<dbReference type="Gene3D" id="3.40.50.150">
    <property type="entry name" value="Vaccinia Virus protein VP39"/>
    <property type="match status" value="1"/>
</dbReference>
<reference evidence="3 4" key="1">
    <citation type="submission" date="2015-09" db="EMBL/GenBank/DDBJ databases">
        <title>Draft genome of a European isolate of the apple canker pathogen Neonectria ditissima.</title>
        <authorList>
            <person name="Gomez-Cortecero A."/>
            <person name="Harrison R.J."/>
            <person name="Armitage A.D."/>
        </authorList>
    </citation>
    <scope>NUCLEOTIDE SEQUENCE [LARGE SCALE GENOMIC DNA]</scope>
    <source>
        <strain evidence="3 4">R09/05</strain>
    </source>
</reference>
<gene>
    <name evidence="3" type="ORF">AK830_g4667</name>
</gene>
<dbReference type="OrthoDB" id="2013972at2759"/>
<evidence type="ECO:0000256" key="2">
    <source>
        <dbReference type="SAM" id="MobiDB-lite"/>
    </source>
</evidence>